<dbReference type="SUPFAM" id="SSF51338">
    <property type="entry name" value="Composite domain of metallo-dependent hydrolases"/>
    <property type="match status" value="1"/>
</dbReference>
<dbReference type="InterPro" id="IPR024403">
    <property type="entry name" value="DHOase_cat"/>
</dbReference>
<reference evidence="6" key="1">
    <citation type="submission" date="2018-05" db="EMBL/GenBank/DDBJ databases">
        <authorList>
            <person name="Lanie J.A."/>
            <person name="Ng W.-L."/>
            <person name="Kazmierczak K.M."/>
            <person name="Andrzejewski T.M."/>
            <person name="Davidsen T.M."/>
            <person name="Wayne K.J."/>
            <person name="Tettelin H."/>
            <person name="Glass J.I."/>
            <person name="Rusch D."/>
            <person name="Podicherti R."/>
            <person name="Tsui H.-C.T."/>
            <person name="Winkler M.E."/>
        </authorList>
    </citation>
    <scope>NUCLEOTIDE SEQUENCE</scope>
</reference>
<comment type="cofactor">
    <cofactor evidence="1">
        <name>Zn(2+)</name>
        <dbReference type="ChEBI" id="CHEBI:29105"/>
    </cofactor>
</comment>
<name>A0A383A6I7_9ZZZZ</name>
<accession>A0A383A6I7</accession>
<feature type="non-terminal residue" evidence="6">
    <location>
        <position position="1"/>
    </location>
</feature>
<dbReference type="PANTHER" id="PTHR43668:SF2">
    <property type="entry name" value="ALLANTOINASE"/>
    <property type="match status" value="1"/>
</dbReference>
<dbReference type="EMBL" id="UINC01189509">
    <property type="protein sequence ID" value="SVE03230.1"/>
    <property type="molecule type" value="Genomic_DNA"/>
</dbReference>
<evidence type="ECO:0000256" key="1">
    <source>
        <dbReference type="ARBA" id="ARBA00001947"/>
    </source>
</evidence>
<dbReference type="InterPro" id="IPR002195">
    <property type="entry name" value="Dihydroorotase_CS"/>
</dbReference>
<feature type="non-terminal residue" evidence="6">
    <location>
        <position position="110"/>
    </location>
</feature>
<evidence type="ECO:0000256" key="3">
    <source>
        <dbReference type="ARBA" id="ARBA00022801"/>
    </source>
</evidence>
<dbReference type="PANTHER" id="PTHR43668">
    <property type="entry name" value="ALLANTOINASE"/>
    <property type="match status" value="1"/>
</dbReference>
<feature type="domain" description="Dihydroorotase catalytic" evidence="5">
    <location>
        <begin position="56"/>
        <end position="106"/>
    </location>
</feature>
<dbReference type="GO" id="GO:0046872">
    <property type="term" value="F:metal ion binding"/>
    <property type="evidence" value="ECO:0007669"/>
    <property type="project" value="UniProtKB-KW"/>
</dbReference>
<evidence type="ECO:0000256" key="4">
    <source>
        <dbReference type="ARBA" id="ARBA00022975"/>
    </source>
</evidence>
<evidence type="ECO:0000313" key="6">
    <source>
        <dbReference type="EMBL" id="SVE03230.1"/>
    </source>
</evidence>
<proteinExistence type="predicted"/>
<dbReference type="InterPro" id="IPR011059">
    <property type="entry name" value="Metal-dep_hydrolase_composite"/>
</dbReference>
<organism evidence="6">
    <name type="scientific">marine metagenome</name>
    <dbReference type="NCBI Taxonomy" id="408172"/>
    <lineage>
        <taxon>unclassified sequences</taxon>
        <taxon>metagenomes</taxon>
        <taxon>ecological metagenomes</taxon>
    </lineage>
</organism>
<dbReference type="InterPro" id="IPR032466">
    <property type="entry name" value="Metal_Hydrolase"/>
</dbReference>
<dbReference type="GO" id="GO:0004038">
    <property type="term" value="F:allantoinase activity"/>
    <property type="evidence" value="ECO:0007669"/>
    <property type="project" value="TreeGrafter"/>
</dbReference>
<dbReference type="GO" id="GO:0006145">
    <property type="term" value="P:purine nucleobase catabolic process"/>
    <property type="evidence" value="ECO:0007669"/>
    <property type="project" value="TreeGrafter"/>
</dbReference>
<dbReference type="GO" id="GO:0005737">
    <property type="term" value="C:cytoplasm"/>
    <property type="evidence" value="ECO:0007669"/>
    <property type="project" value="TreeGrafter"/>
</dbReference>
<dbReference type="InterPro" id="IPR050138">
    <property type="entry name" value="DHOase/Allantoinase_Hydrolase"/>
</dbReference>
<keyword evidence="4" id="KW-0665">Pyrimidine biosynthesis</keyword>
<dbReference type="PROSITE" id="PS00482">
    <property type="entry name" value="DIHYDROOROTASE_1"/>
    <property type="match status" value="1"/>
</dbReference>
<gene>
    <name evidence="6" type="ORF">METZ01_LOCUS456084</name>
</gene>
<keyword evidence="3" id="KW-0378">Hydrolase</keyword>
<dbReference type="SUPFAM" id="SSF51556">
    <property type="entry name" value="Metallo-dependent hydrolases"/>
    <property type="match status" value="1"/>
</dbReference>
<evidence type="ECO:0000259" key="5">
    <source>
        <dbReference type="Pfam" id="PF12890"/>
    </source>
</evidence>
<evidence type="ECO:0000256" key="2">
    <source>
        <dbReference type="ARBA" id="ARBA00022723"/>
    </source>
</evidence>
<sequence>VGRQQPIILKGGHVVDPTQGVNELCDLRIANGVVEQVGPDLGVDGAAVIEVPADLIVCPGFIDMHVHLREPGQEYKERIATGVEAAVAGGFVGVACMPNTNPVNDHRAVT</sequence>
<keyword evidence="2" id="KW-0479">Metal-binding</keyword>
<protein>
    <recommendedName>
        <fullName evidence="5">Dihydroorotase catalytic domain-containing protein</fullName>
    </recommendedName>
</protein>
<dbReference type="Pfam" id="PF12890">
    <property type="entry name" value="DHOase"/>
    <property type="match status" value="1"/>
</dbReference>
<dbReference type="AlphaFoldDB" id="A0A383A6I7"/>
<dbReference type="Gene3D" id="3.20.20.140">
    <property type="entry name" value="Metal-dependent hydrolases"/>
    <property type="match status" value="1"/>
</dbReference>